<dbReference type="OrthoDB" id="261426at2759"/>
<evidence type="ECO:0000259" key="4">
    <source>
        <dbReference type="PROSITE" id="PS50970"/>
    </source>
</evidence>
<evidence type="ECO:0000313" key="6">
    <source>
        <dbReference type="Proteomes" id="UP000235672"/>
    </source>
</evidence>
<organism evidence="5 6">
    <name type="scientific">Hyaloscypha hepaticicola</name>
    <dbReference type="NCBI Taxonomy" id="2082293"/>
    <lineage>
        <taxon>Eukaryota</taxon>
        <taxon>Fungi</taxon>
        <taxon>Dikarya</taxon>
        <taxon>Ascomycota</taxon>
        <taxon>Pezizomycotina</taxon>
        <taxon>Leotiomycetes</taxon>
        <taxon>Helotiales</taxon>
        <taxon>Hyaloscyphaceae</taxon>
        <taxon>Hyaloscypha</taxon>
    </lineage>
</organism>
<keyword evidence="2 3" id="KW-0808">Transferase</keyword>
<dbReference type="Gene3D" id="3.20.20.330">
    <property type="entry name" value="Homocysteine-binding-like domain"/>
    <property type="match status" value="1"/>
</dbReference>
<dbReference type="GO" id="GO:0046872">
    <property type="term" value="F:metal ion binding"/>
    <property type="evidence" value="ECO:0007669"/>
    <property type="project" value="UniProtKB-KW"/>
</dbReference>
<dbReference type="InterPro" id="IPR036589">
    <property type="entry name" value="HCY_dom_sf"/>
</dbReference>
<dbReference type="SUPFAM" id="SSF82282">
    <property type="entry name" value="Homocysteine S-methyltransferase"/>
    <property type="match status" value="1"/>
</dbReference>
<keyword evidence="3" id="KW-0479">Metal-binding</keyword>
<reference evidence="5 6" key="1">
    <citation type="submission" date="2016-05" db="EMBL/GenBank/DDBJ databases">
        <title>A degradative enzymes factory behind the ericoid mycorrhizal symbiosis.</title>
        <authorList>
            <consortium name="DOE Joint Genome Institute"/>
            <person name="Martino E."/>
            <person name="Morin E."/>
            <person name="Grelet G."/>
            <person name="Kuo A."/>
            <person name="Kohler A."/>
            <person name="Daghino S."/>
            <person name="Barry K."/>
            <person name="Choi C."/>
            <person name="Cichocki N."/>
            <person name="Clum A."/>
            <person name="Copeland A."/>
            <person name="Hainaut M."/>
            <person name="Haridas S."/>
            <person name="Labutti K."/>
            <person name="Lindquist E."/>
            <person name="Lipzen A."/>
            <person name="Khouja H.-R."/>
            <person name="Murat C."/>
            <person name="Ohm R."/>
            <person name="Olson A."/>
            <person name="Spatafora J."/>
            <person name="Veneault-Fourrey C."/>
            <person name="Henrissat B."/>
            <person name="Grigoriev I."/>
            <person name="Martin F."/>
            <person name="Perotto S."/>
        </authorList>
    </citation>
    <scope>NUCLEOTIDE SEQUENCE [LARGE SCALE GENOMIC DNA]</scope>
    <source>
        <strain evidence="5 6">UAMH 7357</strain>
    </source>
</reference>
<dbReference type="Pfam" id="PF02574">
    <property type="entry name" value="S-methyl_trans"/>
    <property type="match status" value="1"/>
</dbReference>
<dbReference type="PROSITE" id="PS50970">
    <property type="entry name" value="HCY"/>
    <property type="match status" value="1"/>
</dbReference>
<dbReference type="GO" id="GO:0008168">
    <property type="term" value="F:methyltransferase activity"/>
    <property type="evidence" value="ECO:0007669"/>
    <property type="project" value="UniProtKB-UniRule"/>
</dbReference>
<protein>
    <submittedName>
        <fullName evidence="5">Homocysteine S-methyltransferase</fullName>
    </submittedName>
</protein>
<feature type="binding site" evidence="3">
    <location>
        <position position="339"/>
    </location>
    <ligand>
        <name>Zn(2+)</name>
        <dbReference type="ChEBI" id="CHEBI:29105"/>
    </ligand>
</feature>
<dbReference type="EMBL" id="KZ613471">
    <property type="protein sequence ID" value="PMD24759.1"/>
    <property type="molecule type" value="Genomic_DNA"/>
</dbReference>
<comment type="cofactor">
    <cofactor evidence="3">
        <name>Zn(2+)</name>
        <dbReference type="ChEBI" id="CHEBI:29105"/>
    </cofactor>
</comment>
<dbReference type="AlphaFoldDB" id="A0A2J6QEP9"/>
<feature type="binding site" evidence="3">
    <location>
        <position position="340"/>
    </location>
    <ligand>
        <name>Zn(2+)</name>
        <dbReference type="ChEBI" id="CHEBI:29105"/>
    </ligand>
</feature>
<sequence length="357" mass="39263">MPPQSPLPPLILLDGGLGTTLADRYNCVFDASTPLWSSHLLLSATGRATLSAVQRSFARCGADVILSATYQASYEGFAQSGVRDVKEAAGLMREAVTIARGCFEGRKGGKVVLGLGAYGATMSPGQEYSGRYDDARDGVEGLREWHLRRMGAFMPGFGEEGEEEREVCWESVDFVAFETLPRVDEVVAVREVMEHVNGLLAGREKGFWISCVFPGEGNVLPDGSSVGQVVHAMLREGKGARPMGVGINCTRVGKVEGLVVEFEREIGEIIERGEMEGEWPSLVLYPDGTRGEVYNTTTKEWVKTGESKESLVPWDEEIFEIVNRARDRRLWKSIFVGGCCKTTPDDIRKLRKRIDDS</sequence>
<feature type="domain" description="Hcy-binding" evidence="4">
    <location>
        <begin position="1"/>
        <end position="354"/>
    </location>
</feature>
<name>A0A2J6QEP9_9HELO</name>
<dbReference type="InterPro" id="IPR003726">
    <property type="entry name" value="HCY_dom"/>
</dbReference>
<feature type="binding site" evidence="3">
    <location>
        <position position="249"/>
    </location>
    <ligand>
        <name>Zn(2+)</name>
        <dbReference type="ChEBI" id="CHEBI:29105"/>
    </ligand>
</feature>
<evidence type="ECO:0000256" key="3">
    <source>
        <dbReference type="PROSITE-ProRule" id="PRU00333"/>
    </source>
</evidence>
<dbReference type="Proteomes" id="UP000235672">
    <property type="component" value="Unassembled WGS sequence"/>
</dbReference>
<evidence type="ECO:0000256" key="1">
    <source>
        <dbReference type="ARBA" id="ARBA00022603"/>
    </source>
</evidence>
<gene>
    <name evidence="5" type="ORF">NA56DRAFT_565963</name>
</gene>
<evidence type="ECO:0000313" key="5">
    <source>
        <dbReference type="EMBL" id="PMD24759.1"/>
    </source>
</evidence>
<dbReference type="PANTHER" id="PTHR11103">
    <property type="entry name" value="SLR1189 PROTEIN"/>
    <property type="match status" value="1"/>
</dbReference>
<keyword evidence="1 3" id="KW-0489">Methyltransferase</keyword>
<evidence type="ECO:0000256" key="2">
    <source>
        <dbReference type="ARBA" id="ARBA00022679"/>
    </source>
</evidence>
<keyword evidence="6" id="KW-1185">Reference proteome</keyword>
<dbReference type="GO" id="GO:0032259">
    <property type="term" value="P:methylation"/>
    <property type="evidence" value="ECO:0007669"/>
    <property type="project" value="UniProtKB-KW"/>
</dbReference>
<accession>A0A2J6QEP9</accession>
<keyword evidence="3" id="KW-0862">Zinc</keyword>
<dbReference type="PANTHER" id="PTHR11103:SF10">
    <property type="entry name" value="HOMOCYSTEINE S-METHYLTRANSFERASE 1-RELATED"/>
    <property type="match status" value="1"/>
</dbReference>
<proteinExistence type="predicted"/>
<dbReference type="STRING" id="1745343.A0A2J6QEP9"/>